<organism evidence="1 2">
    <name type="scientific">Streptococcus henryi</name>
    <dbReference type="NCBI Taxonomy" id="439219"/>
    <lineage>
        <taxon>Bacteria</taxon>
        <taxon>Bacillati</taxon>
        <taxon>Bacillota</taxon>
        <taxon>Bacilli</taxon>
        <taxon>Lactobacillales</taxon>
        <taxon>Streptococcaceae</taxon>
        <taxon>Streptococcus</taxon>
    </lineage>
</organism>
<dbReference type="STRING" id="439219.SAMN02910293_01635"/>
<proteinExistence type="predicted"/>
<dbReference type="Proteomes" id="UP000182508">
    <property type="component" value="Unassembled WGS sequence"/>
</dbReference>
<protein>
    <recommendedName>
        <fullName evidence="3">Adhesin</fullName>
    </recommendedName>
</protein>
<sequence length="189" mass="20810">MKKKMLFAFLAFLVVGLGFLVWQGVENDKADTKYDKVLTVPAQAINTLHLSGLEQPVKVIVTETEQEETTVHVSGLLAQSNIKALEEQFEIDHEGDLVISFTKEGLTMTVMTEKPTLTIEINLAKGASFNDFYLFSSNGGAEVSLPASFDGVYKLKSKSGDINQPQDGRNNKRQANVEVTGDIKVELEK</sequence>
<name>A0A1G6CK30_9STRE</name>
<dbReference type="EMBL" id="FMXP01000023">
    <property type="protein sequence ID" value="SDB33102.1"/>
    <property type="molecule type" value="Genomic_DNA"/>
</dbReference>
<accession>A0A1G6CK30</accession>
<evidence type="ECO:0008006" key="3">
    <source>
        <dbReference type="Google" id="ProtNLM"/>
    </source>
</evidence>
<keyword evidence="2" id="KW-1185">Reference proteome</keyword>
<evidence type="ECO:0000313" key="1">
    <source>
        <dbReference type="EMBL" id="SDB33102.1"/>
    </source>
</evidence>
<dbReference type="RefSeq" id="WP_074486314.1">
    <property type="nucleotide sequence ID" value="NZ_FMXP01000023.1"/>
</dbReference>
<evidence type="ECO:0000313" key="2">
    <source>
        <dbReference type="Proteomes" id="UP000182508"/>
    </source>
</evidence>
<gene>
    <name evidence="1" type="ORF">SAMN02910293_01635</name>
</gene>
<reference evidence="1 2" key="1">
    <citation type="submission" date="2016-10" db="EMBL/GenBank/DDBJ databases">
        <authorList>
            <person name="de Groot N.N."/>
        </authorList>
    </citation>
    <scope>NUCLEOTIDE SEQUENCE [LARGE SCALE GENOMIC DNA]</scope>
    <source>
        <strain evidence="1 2">A-4</strain>
    </source>
</reference>
<dbReference type="AlphaFoldDB" id="A0A1G6CK30"/>